<evidence type="ECO:0000313" key="3">
    <source>
        <dbReference type="EMBL" id="GIM65161.1"/>
    </source>
</evidence>
<sequence length="799" mass="85926">MSPREQTHRPARPQRWQWVLTASIAVGSVVGGIASNILADMIDPKLGPITWIIAAAGVVLVGVLATLEVRSRRALQAGPAVEPKPPVSVQEAGVPVNLPDTTGFVGRRSVVDWLGDAVRTEHAVALLGRRAVGTSACVVQAANAVRNHYPDGQLYLDLRKTDRRGTARSLRPREVVDALCRTAGIDEAALSRATDLDAAATLLRTALGDRKILLVLDNVDSPDQVRPLLPPARRCRLLIAGGPTLHGLKGVRTRHLAEPSAEDAVELFAAAARDAGSVRRGLQSEPTVRRIVELAGRQPHAVRVLGSWLAAQGWSAPDLETALRHGLDNGRVDATLTLLARRDRAYAGLAADTRRLVRLLALVPHPVSRNAVAALTGTNRGHTDRMLDQAAESAFVTVTPDGRYRLRPLLVHYAQVHLLCDEPPRRRVAAQARLVRYLARQAERYAETVLPDQPSGTEPGGSWFARHEALLGSLICEPWGRPGALPANPPRRMRRWWLRLAVALCTWYASTGRLDDWAAVCRAVLNSPVARQSAAVAGWAHNELGAVYRWQGDPHRAAVELTAAVALRHRRGAAQSRTNLGLALLDQGDVDGALDQLQRARQQRSPSDRAGQALTELGLGVAFLARDEPRFAGRHLIRAANQFEVVGDRRGYAAALTNLALAQWSLGERLDAAQAWSAALECHPAVQDRQGQAAALLNAGAIVAAGAVAAGAGQQGSRRRAAQARELLQQSLRIRQDDGRPTGRTLLHLGDVARILDGPDDARQHWEAAVEACEKAGDADGAAAARARLSDQDAPAENS</sequence>
<accession>A0A919S6H7</accession>
<dbReference type="Pfam" id="PF13374">
    <property type="entry name" value="TPR_10"/>
    <property type="match status" value="1"/>
</dbReference>
<dbReference type="RefSeq" id="WP_212987591.1">
    <property type="nucleotide sequence ID" value="NZ_BAABEA010000044.1"/>
</dbReference>
<feature type="transmembrane region" description="Helical" evidence="2">
    <location>
        <begin position="49"/>
        <end position="67"/>
    </location>
</feature>
<evidence type="ECO:0000256" key="1">
    <source>
        <dbReference type="SAM" id="MobiDB-lite"/>
    </source>
</evidence>
<feature type="region of interest" description="Disordered" evidence="1">
    <location>
        <begin position="780"/>
        <end position="799"/>
    </location>
</feature>
<evidence type="ECO:0008006" key="5">
    <source>
        <dbReference type="Google" id="ProtNLM"/>
    </source>
</evidence>
<keyword evidence="2" id="KW-0812">Transmembrane</keyword>
<proteinExistence type="predicted"/>
<dbReference type="InterPro" id="IPR027417">
    <property type="entry name" value="P-loop_NTPase"/>
</dbReference>
<organism evidence="3 4">
    <name type="scientific">Actinoplanes auranticolor</name>
    <dbReference type="NCBI Taxonomy" id="47988"/>
    <lineage>
        <taxon>Bacteria</taxon>
        <taxon>Bacillati</taxon>
        <taxon>Actinomycetota</taxon>
        <taxon>Actinomycetes</taxon>
        <taxon>Micromonosporales</taxon>
        <taxon>Micromonosporaceae</taxon>
        <taxon>Actinoplanes</taxon>
    </lineage>
</organism>
<dbReference type="PANTHER" id="PTHR47691">
    <property type="entry name" value="REGULATOR-RELATED"/>
    <property type="match status" value="1"/>
</dbReference>
<dbReference type="InterPro" id="IPR011990">
    <property type="entry name" value="TPR-like_helical_dom_sf"/>
</dbReference>
<keyword evidence="2" id="KW-1133">Transmembrane helix</keyword>
<evidence type="ECO:0000313" key="4">
    <source>
        <dbReference type="Proteomes" id="UP000681340"/>
    </source>
</evidence>
<gene>
    <name evidence="3" type="ORF">Aau02nite_15150</name>
</gene>
<reference evidence="3" key="1">
    <citation type="submission" date="2021-03" db="EMBL/GenBank/DDBJ databases">
        <title>Whole genome shotgun sequence of Actinoplanes auranticolor NBRC 12245.</title>
        <authorList>
            <person name="Komaki H."/>
            <person name="Tamura T."/>
        </authorList>
    </citation>
    <scope>NUCLEOTIDE SEQUENCE</scope>
    <source>
        <strain evidence="3">NBRC 12245</strain>
    </source>
</reference>
<comment type="caution">
    <text evidence="3">The sequence shown here is derived from an EMBL/GenBank/DDBJ whole genome shotgun (WGS) entry which is preliminary data.</text>
</comment>
<protein>
    <recommendedName>
        <fullName evidence="5">Tetratricopeptide repeat protein</fullName>
    </recommendedName>
</protein>
<name>A0A919S6H7_9ACTN</name>
<keyword evidence="4" id="KW-1185">Reference proteome</keyword>
<keyword evidence="2" id="KW-0472">Membrane</keyword>
<dbReference type="SUPFAM" id="SSF52540">
    <property type="entry name" value="P-loop containing nucleoside triphosphate hydrolases"/>
    <property type="match status" value="1"/>
</dbReference>
<dbReference type="PANTHER" id="PTHR47691:SF3">
    <property type="entry name" value="HTH-TYPE TRANSCRIPTIONAL REGULATOR RV0890C-RELATED"/>
    <property type="match status" value="1"/>
</dbReference>
<dbReference type="Gene3D" id="3.40.50.300">
    <property type="entry name" value="P-loop containing nucleotide triphosphate hydrolases"/>
    <property type="match status" value="1"/>
</dbReference>
<dbReference type="SUPFAM" id="SSF48452">
    <property type="entry name" value="TPR-like"/>
    <property type="match status" value="1"/>
</dbReference>
<dbReference type="Gene3D" id="1.25.40.10">
    <property type="entry name" value="Tetratricopeptide repeat domain"/>
    <property type="match status" value="2"/>
</dbReference>
<feature type="transmembrane region" description="Helical" evidence="2">
    <location>
        <begin position="16"/>
        <end position="37"/>
    </location>
</feature>
<dbReference type="InterPro" id="IPR019734">
    <property type="entry name" value="TPR_rpt"/>
</dbReference>
<dbReference type="SMART" id="SM00028">
    <property type="entry name" value="TPR"/>
    <property type="match status" value="4"/>
</dbReference>
<dbReference type="EMBL" id="BOQL01000015">
    <property type="protein sequence ID" value="GIM65161.1"/>
    <property type="molecule type" value="Genomic_DNA"/>
</dbReference>
<dbReference type="Proteomes" id="UP000681340">
    <property type="component" value="Unassembled WGS sequence"/>
</dbReference>
<evidence type="ECO:0000256" key="2">
    <source>
        <dbReference type="SAM" id="Phobius"/>
    </source>
</evidence>
<dbReference type="AlphaFoldDB" id="A0A919S6H7"/>